<dbReference type="EMBL" id="JAEPRD010000065">
    <property type="protein sequence ID" value="KAG2202041.1"/>
    <property type="molecule type" value="Genomic_DNA"/>
</dbReference>
<name>A0A8H7UX99_9FUNG</name>
<dbReference type="PANTHER" id="PTHR35871">
    <property type="entry name" value="EXPRESSED PROTEIN"/>
    <property type="match status" value="1"/>
</dbReference>
<dbReference type="PANTHER" id="PTHR35871:SF1">
    <property type="entry name" value="CXC1-LIKE CYSTEINE CLUSTER ASSOCIATED WITH KDZ TRANSPOSASES DOMAIN-CONTAINING PROTEIN"/>
    <property type="match status" value="1"/>
</dbReference>
<evidence type="ECO:0000313" key="1">
    <source>
        <dbReference type="EMBL" id="KAG2202041.1"/>
    </source>
</evidence>
<gene>
    <name evidence="1" type="ORF">INT47_006233</name>
</gene>
<organism evidence="1 2">
    <name type="scientific">Mucor saturninus</name>
    <dbReference type="NCBI Taxonomy" id="64648"/>
    <lineage>
        <taxon>Eukaryota</taxon>
        <taxon>Fungi</taxon>
        <taxon>Fungi incertae sedis</taxon>
        <taxon>Mucoromycota</taxon>
        <taxon>Mucoromycotina</taxon>
        <taxon>Mucoromycetes</taxon>
        <taxon>Mucorales</taxon>
        <taxon>Mucorineae</taxon>
        <taxon>Mucoraceae</taxon>
        <taxon>Mucor</taxon>
    </lineage>
</organism>
<dbReference type="OrthoDB" id="10044727at2759"/>
<keyword evidence="2" id="KW-1185">Reference proteome</keyword>
<dbReference type="Proteomes" id="UP000603453">
    <property type="component" value="Unassembled WGS sequence"/>
</dbReference>
<sequence length="448" mass="52254">MSSTRSQDPVRRSIPALRQHIRQEVLPELLELENNVEAGADVISSQPEHPLSNVALATYLKAWGFDYKTGKDQTYFDGHERDDVVRYRIKWAQQMMEWHKLQPSLKDNEKKMVLVTHDESIFYSNDCKVTRWCEKNEFMILPKGQGRSIMISSFMCPCHGTMRGTVNGVNLISRVIFFPGNSNGDGYWTNKDLTSNHKAFADDALVASRMTSGTSEVKSSTMYRFRDTTYVDRNGIIKPQSMYTMESMDLDAAMKEINRRRAKGQAFNANALVEKYRHAQEREKFKEILRLLRERGLLGRNEPLRRVCVRGTPHDPQAKPGCCAKYLLSQQPDFKAQKNMLETQTSKAGHLFTLYPKYHCECNWIERHWGTAKRHARMECDYSFDTLKSRIEEFLDHDEAAFGHKINRRYYYRAYRYIDAYSKGNDVLEADDIIKKFSKEYRSHRRAV</sequence>
<accession>A0A8H7UX99</accession>
<protein>
    <submittedName>
        <fullName evidence="1">Uncharacterized protein</fullName>
    </submittedName>
</protein>
<comment type="caution">
    <text evidence="1">The sequence shown here is derived from an EMBL/GenBank/DDBJ whole genome shotgun (WGS) entry which is preliminary data.</text>
</comment>
<reference evidence="1" key="1">
    <citation type="submission" date="2020-12" db="EMBL/GenBank/DDBJ databases">
        <title>Metabolic potential, ecology and presence of endohyphal bacteria is reflected in genomic diversity of Mucoromycotina.</title>
        <authorList>
            <person name="Muszewska A."/>
            <person name="Okrasinska A."/>
            <person name="Steczkiewicz K."/>
            <person name="Drgas O."/>
            <person name="Orlowska M."/>
            <person name="Perlinska-Lenart U."/>
            <person name="Aleksandrzak-Piekarczyk T."/>
            <person name="Szatraj K."/>
            <person name="Zielenkiewicz U."/>
            <person name="Pilsyk S."/>
            <person name="Malc E."/>
            <person name="Mieczkowski P."/>
            <person name="Kruszewska J.S."/>
            <person name="Biernat P."/>
            <person name="Pawlowska J."/>
        </authorList>
    </citation>
    <scope>NUCLEOTIDE SEQUENCE</scope>
    <source>
        <strain evidence="1">WA0000017839</strain>
    </source>
</reference>
<evidence type="ECO:0000313" key="2">
    <source>
        <dbReference type="Proteomes" id="UP000603453"/>
    </source>
</evidence>
<dbReference type="AlphaFoldDB" id="A0A8H7UX99"/>
<proteinExistence type="predicted"/>